<dbReference type="RefSeq" id="WP_025346165.1">
    <property type="nucleotide sequence ID" value="NZ_CP007201.1"/>
</dbReference>
<evidence type="ECO:0000256" key="1">
    <source>
        <dbReference type="SAM" id="SignalP"/>
    </source>
</evidence>
<sequence>MKKKIILVVLTFLLVGCGEAKVEDKKPIASPLKKTQEASTAMLEATPYAQIASQIGKTPMLVEFGSTSCASCVEMGKLLYRAKQEYPQSAIYFVEVYNDQLATRDYRIQMIPTQIYLDAKGAESDRHIGAVNYEQLIAKLKEQNVIF</sequence>
<dbReference type="EMBL" id="CP007201">
    <property type="protein sequence ID" value="AHJ14340.1"/>
    <property type="molecule type" value="Genomic_DNA"/>
</dbReference>
<gene>
    <name evidence="3" type="primary">trx3</name>
    <name evidence="3" type="ORF">SMUL_3114</name>
</gene>
<feature type="signal peptide" evidence="1">
    <location>
        <begin position="1"/>
        <end position="20"/>
    </location>
</feature>
<proteinExistence type="predicted"/>
<dbReference type="InterPro" id="IPR013766">
    <property type="entry name" value="Thioredoxin_domain"/>
</dbReference>
<dbReference type="Gene3D" id="3.40.30.10">
    <property type="entry name" value="Glutaredoxin"/>
    <property type="match status" value="1"/>
</dbReference>
<keyword evidence="1" id="KW-0732">Signal</keyword>
<accession>A0AA86E0Y8</accession>
<dbReference type="InterPro" id="IPR036249">
    <property type="entry name" value="Thioredoxin-like_sf"/>
</dbReference>
<dbReference type="KEGG" id="smul:SMUL_3114"/>
<dbReference type="Proteomes" id="UP000019322">
    <property type="component" value="Chromosome"/>
</dbReference>
<organism evidence="3 4">
    <name type="scientific">Sulfurospirillum multivorans (strain DM 12446 / JCM 15788 / NBRC 109480)</name>
    <dbReference type="NCBI Taxonomy" id="1150621"/>
    <lineage>
        <taxon>Bacteria</taxon>
        <taxon>Pseudomonadati</taxon>
        <taxon>Campylobacterota</taxon>
        <taxon>Epsilonproteobacteria</taxon>
        <taxon>Campylobacterales</taxon>
        <taxon>Sulfurospirillaceae</taxon>
        <taxon>Sulfurospirillum</taxon>
    </lineage>
</organism>
<dbReference type="PROSITE" id="PS51352">
    <property type="entry name" value="THIOREDOXIN_2"/>
    <property type="match status" value="1"/>
</dbReference>
<dbReference type="Pfam" id="PF00085">
    <property type="entry name" value="Thioredoxin"/>
    <property type="match status" value="1"/>
</dbReference>
<name>A0AA86E0Y8_SULMK</name>
<evidence type="ECO:0000259" key="2">
    <source>
        <dbReference type="PROSITE" id="PS51352"/>
    </source>
</evidence>
<protein>
    <submittedName>
        <fullName evidence="3">Thioredoxin</fullName>
    </submittedName>
</protein>
<dbReference type="PROSITE" id="PS51257">
    <property type="entry name" value="PROKAR_LIPOPROTEIN"/>
    <property type="match status" value="1"/>
</dbReference>
<dbReference type="SUPFAM" id="SSF52833">
    <property type="entry name" value="Thioredoxin-like"/>
    <property type="match status" value="1"/>
</dbReference>
<reference evidence="3 4" key="1">
    <citation type="journal article" date="2014" name="Environ. Microbiol.">
        <title>Insights into organohalide respiration and the versatile catabolism of Sulfurospirillum multivorans gained from comparative genomics and physiological studies.</title>
        <authorList>
            <person name="Goris T."/>
            <person name="Schubert T."/>
            <person name="Gadkari J."/>
            <person name="Wubet T."/>
            <person name="Tarkka M."/>
            <person name="Buscot F."/>
            <person name="Adrian L."/>
            <person name="Diekert G."/>
        </authorList>
    </citation>
    <scope>NUCLEOTIDE SEQUENCE [LARGE SCALE GENOMIC DNA]</scope>
    <source>
        <strain evidence="4">DM 12446 / JCM 15788 / NBRC 109480</strain>
    </source>
</reference>
<evidence type="ECO:0000313" key="4">
    <source>
        <dbReference type="Proteomes" id="UP000019322"/>
    </source>
</evidence>
<feature type="chain" id="PRO_5041673356" evidence="1">
    <location>
        <begin position="21"/>
        <end position="147"/>
    </location>
</feature>
<evidence type="ECO:0000313" key="3">
    <source>
        <dbReference type="EMBL" id="AHJ14340.1"/>
    </source>
</evidence>
<dbReference type="CDD" id="cd02947">
    <property type="entry name" value="TRX_family"/>
    <property type="match status" value="1"/>
</dbReference>
<dbReference type="AlphaFoldDB" id="A0AA86E0Y8"/>
<feature type="domain" description="Thioredoxin" evidence="2">
    <location>
        <begin position="32"/>
        <end position="145"/>
    </location>
</feature>